<sequence length="503" mass="57076">MNCTGKSPSGLLPPILYKPTAFRLLQSQLEQHIVLAGCRPPSLPQAMFLPRHYYTVPWHVDVLGSIQGCLNISKHISRPPKLSFPRPYYAAPWRGEVLSSTQRGLFPNFLLHNRQPCALPKGPLLSRCFHTATRLSEDLGSIRKLLFRSITSGVVFPRRYFSAPRERQILQTIRGLYFGHINRVLRQSWQYHMASTRSVSHFTRNYFGCFWKVTLAAALINIMWSFVYHTYIVQIPYTSRARFFQFETVPFSNRTHFVVRSPLDDHEYGESCFAYIKDKHSKKFLDPLHPDSVRVNRITAKLVPAVQRGLAIKSRDVALVHDGSPCKDASLDAVHAVESKKHGKACRPEPQTTHLDGLNWEAFVVKDDGIVGAMSLSNGKILVFTGLLNNLETDAEIATIIAHEIAHVVARHWSEKIIYEKWFPYPLKVYFLRRNELEADRIGMLLLAAAGFDPHIAPVAVEKLVGNGISHPPGKKRAQLLSRAKCMDEAMEFYSEVMPAKAQ</sequence>
<dbReference type="EnsemblPlants" id="AVESA.00010b.r2.5DG0961880.1">
    <property type="protein sequence ID" value="AVESA.00010b.r2.5DG0961880.1.CDS"/>
    <property type="gene ID" value="AVESA.00010b.r2.5DG0961880"/>
</dbReference>
<accession>A0ACD5Y8W8</accession>
<protein>
    <submittedName>
        <fullName evidence="1">Uncharacterized protein</fullName>
    </submittedName>
</protein>
<reference evidence="1" key="1">
    <citation type="submission" date="2021-05" db="EMBL/GenBank/DDBJ databases">
        <authorList>
            <person name="Scholz U."/>
            <person name="Mascher M."/>
            <person name="Fiebig A."/>
        </authorList>
    </citation>
    <scope>NUCLEOTIDE SEQUENCE [LARGE SCALE GENOMIC DNA]</scope>
</reference>
<keyword evidence="2" id="KW-1185">Reference proteome</keyword>
<organism evidence="1 2">
    <name type="scientific">Avena sativa</name>
    <name type="common">Oat</name>
    <dbReference type="NCBI Taxonomy" id="4498"/>
    <lineage>
        <taxon>Eukaryota</taxon>
        <taxon>Viridiplantae</taxon>
        <taxon>Streptophyta</taxon>
        <taxon>Embryophyta</taxon>
        <taxon>Tracheophyta</taxon>
        <taxon>Spermatophyta</taxon>
        <taxon>Magnoliopsida</taxon>
        <taxon>Liliopsida</taxon>
        <taxon>Poales</taxon>
        <taxon>Poaceae</taxon>
        <taxon>BOP clade</taxon>
        <taxon>Pooideae</taxon>
        <taxon>Poodae</taxon>
        <taxon>Poeae</taxon>
        <taxon>Poeae Chloroplast Group 1 (Aveneae type)</taxon>
        <taxon>Aveninae</taxon>
        <taxon>Avena</taxon>
    </lineage>
</organism>
<evidence type="ECO:0000313" key="2">
    <source>
        <dbReference type="Proteomes" id="UP001732700"/>
    </source>
</evidence>
<reference evidence="1" key="2">
    <citation type="submission" date="2025-09" db="UniProtKB">
        <authorList>
            <consortium name="EnsemblPlants"/>
        </authorList>
    </citation>
    <scope>IDENTIFICATION</scope>
</reference>
<evidence type="ECO:0000313" key="1">
    <source>
        <dbReference type="EnsemblPlants" id="AVESA.00010b.r2.5DG0961880.1.CDS"/>
    </source>
</evidence>
<proteinExistence type="predicted"/>
<dbReference type="Proteomes" id="UP001732700">
    <property type="component" value="Chromosome 5D"/>
</dbReference>
<name>A0ACD5Y8W8_AVESA</name>